<dbReference type="AlphaFoldDB" id="A0A4Y4CTP1"/>
<keyword evidence="2" id="KW-1185">Reference proteome</keyword>
<dbReference type="RefSeq" id="WP_141350362.1">
    <property type="nucleotide sequence ID" value="NZ_BJNV01000014.1"/>
</dbReference>
<gene>
    <name evidence="1" type="ORF">ZRA01_12320</name>
</gene>
<reference evidence="1 2" key="1">
    <citation type="submission" date="2019-06" db="EMBL/GenBank/DDBJ databases">
        <title>Whole genome shotgun sequence of Zoogloea ramigera NBRC 15342.</title>
        <authorList>
            <person name="Hosoyama A."/>
            <person name="Uohara A."/>
            <person name="Ohji S."/>
            <person name="Ichikawa N."/>
        </authorList>
    </citation>
    <scope>NUCLEOTIDE SEQUENCE [LARGE SCALE GENOMIC DNA]</scope>
    <source>
        <strain evidence="1 2">NBRC 15342</strain>
    </source>
</reference>
<protein>
    <submittedName>
        <fullName evidence="1">Uncharacterized protein</fullName>
    </submittedName>
</protein>
<dbReference type="OrthoDB" id="9154398at2"/>
<organism evidence="1 2">
    <name type="scientific">Zoogloea ramigera</name>
    <dbReference type="NCBI Taxonomy" id="350"/>
    <lineage>
        <taxon>Bacteria</taxon>
        <taxon>Pseudomonadati</taxon>
        <taxon>Pseudomonadota</taxon>
        <taxon>Betaproteobacteria</taxon>
        <taxon>Rhodocyclales</taxon>
        <taxon>Zoogloeaceae</taxon>
        <taxon>Zoogloea</taxon>
    </lineage>
</organism>
<evidence type="ECO:0000313" key="1">
    <source>
        <dbReference type="EMBL" id="GEC95159.1"/>
    </source>
</evidence>
<evidence type="ECO:0000313" key="2">
    <source>
        <dbReference type="Proteomes" id="UP000318422"/>
    </source>
</evidence>
<name>A0A4Y4CTP1_ZOORA</name>
<dbReference type="EMBL" id="BJNV01000014">
    <property type="protein sequence ID" value="GEC95159.1"/>
    <property type="molecule type" value="Genomic_DNA"/>
</dbReference>
<accession>A0A4Y4CTP1</accession>
<proteinExistence type="predicted"/>
<comment type="caution">
    <text evidence="1">The sequence shown here is derived from an EMBL/GenBank/DDBJ whole genome shotgun (WGS) entry which is preliminary data.</text>
</comment>
<sequence>MYKATRDFIRDRQPFAKYAVKQVSVQQIGGGEDGNGYMNAHRRIDRERNIKIVSGWLVRPHDKALNKTEIVQHWWNVDAAAKTYFDVSPGIGRDCEYVLDMDLAEYGIRHFESTADNICHSVLLSDGRYTMVDRIFGELFYKPIESLETAALFKKVT</sequence>
<dbReference type="Proteomes" id="UP000318422">
    <property type="component" value="Unassembled WGS sequence"/>
</dbReference>